<dbReference type="VEuPathDB" id="FungiDB:PV09_03317"/>
<proteinExistence type="predicted"/>
<dbReference type="HOGENOM" id="CLU_001265_54_5_1"/>
<dbReference type="OrthoDB" id="10262656at2759"/>
<keyword evidence="5 6" id="KW-0472">Membrane</keyword>
<dbReference type="PANTHER" id="PTHR23504">
    <property type="entry name" value="MAJOR FACILITATOR SUPERFAMILY DOMAIN-CONTAINING PROTEIN 10"/>
    <property type="match status" value="1"/>
</dbReference>
<evidence type="ECO:0000313" key="8">
    <source>
        <dbReference type="EMBL" id="KIW06155.1"/>
    </source>
</evidence>
<dbReference type="Proteomes" id="UP000053259">
    <property type="component" value="Unassembled WGS sequence"/>
</dbReference>
<organism evidence="8 9">
    <name type="scientific">Verruconis gallopava</name>
    <dbReference type="NCBI Taxonomy" id="253628"/>
    <lineage>
        <taxon>Eukaryota</taxon>
        <taxon>Fungi</taxon>
        <taxon>Dikarya</taxon>
        <taxon>Ascomycota</taxon>
        <taxon>Pezizomycotina</taxon>
        <taxon>Dothideomycetes</taxon>
        <taxon>Pleosporomycetidae</taxon>
        <taxon>Venturiales</taxon>
        <taxon>Sympoventuriaceae</taxon>
        <taxon>Verruconis</taxon>
    </lineage>
</organism>
<protein>
    <recommendedName>
        <fullName evidence="7">Major facilitator superfamily (MFS) profile domain-containing protein</fullName>
    </recommendedName>
</protein>
<gene>
    <name evidence="8" type="ORF">PV09_03317</name>
</gene>
<dbReference type="Pfam" id="PF07690">
    <property type="entry name" value="MFS_1"/>
    <property type="match status" value="1"/>
</dbReference>
<keyword evidence="9" id="KW-1185">Reference proteome</keyword>
<dbReference type="RefSeq" id="XP_016216024.1">
    <property type="nucleotide sequence ID" value="XM_016356501.1"/>
</dbReference>
<dbReference type="Gene3D" id="1.20.1250.20">
    <property type="entry name" value="MFS general substrate transporter like domains"/>
    <property type="match status" value="1"/>
</dbReference>
<dbReference type="SUPFAM" id="SSF103473">
    <property type="entry name" value="MFS general substrate transporter"/>
    <property type="match status" value="1"/>
</dbReference>
<feature type="transmembrane region" description="Helical" evidence="6">
    <location>
        <begin position="163"/>
        <end position="185"/>
    </location>
</feature>
<dbReference type="GO" id="GO:0016020">
    <property type="term" value="C:membrane"/>
    <property type="evidence" value="ECO:0007669"/>
    <property type="project" value="UniProtKB-SubCell"/>
</dbReference>
<feature type="transmembrane region" description="Helical" evidence="6">
    <location>
        <begin position="105"/>
        <end position="127"/>
    </location>
</feature>
<reference evidence="8 9" key="1">
    <citation type="submission" date="2015-01" db="EMBL/GenBank/DDBJ databases">
        <title>The Genome Sequence of Ochroconis gallopava CBS43764.</title>
        <authorList>
            <consortium name="The Broad Institute Genomics Platform"/>
            <person name="Cuomo C."/>
            <person name="de Hoog S."/>
            <person name="Gorbushina A."/>
            <person name="Stielow B."/>
            <person name="Teixiera M."/>
            <person name="Abouelleil A."/>
            <person name="Chapman S.B."/>
            <person name="Priest M."/>
            <person name="Young S.K."/>
            <person name="Wortman J."/>
            <person name="Nusbaum C."/>
            <person name="Birren B."/>
        </authorList>
    </citation>
    <scope>NUCLEOTIDE SEQUENCE [LARGE SCALE GENOMIC DNA]</scope>
    <source>
        <strain evidence="8 9">CBS 43764</strain>
    </source>
</reference>
<evidence type="ECO:0000256" key="3">
    <source>
        <dbReference type="ARBA" id="ARBA00022692"/>
    </source>
</evidence>
<keyword evidence="2" id="KW-0813">Transport</keyword>
<dbReference type="InterPro" id="IPR020846">
    <property type="entry name" value="MFS_dom"/>
</dbReference>
<dbReference type="PROSITE" id="PS50850">
    <property type="entry name" value="MFS"/>
    <property type="match status" value="1"/>
</dbReference>
<dbReference type="InParanoid" id="A0A0D2AHV3"/>
<keyword evidence="4 6" id="KW-1133">Transmembrane helix</keyword>
<feature type="transmembrane region" description="Helical" evidence="6">
    <location>
        <begin position="197"/>
        <end position="220"/>
    </location>
</feature>
<feature type="transmembrane region" description="Helical" evidence="6">
    <location>
        <begin position="355"/>
        <end position="376"/>
    </location>
</feature>
<accession>A0A0D2AHV3</accession>
<feature type="transmembrane region" description="Helical" evidence="6">
    <location>
        <begin position="465"/>
        <end position="493"/>
    </location>
</feature>
<dbReference type="AlphaFoldDB" id="A0A0D2AHV3"/>
<dbReference type="EMBL" id="KN847536">
    <property type="protein sequence ID" value="KIW06155.1"/>
    <property type="molecule type" value="Genomic_DNA"/>
</dbReference>
<sequence length="565" mass="62690">MARVEREPELSSIDDIELAEANEVSSHPTDHSQRTRAIEYKGTVATKESIPWLSLPKKDQLFILGLCRLSEPLSNTCLLPYIYFLMKSIVVPNQDSPNEDQHKQIAQLSGILVAIFPLAQLATSMLWARWADKYGRRPVIVGALLVSAVSNLGFGFSRSFGSLMLWRLLAGIFNGNVGVMRTVTAEIVKERKFQTKAFLLLPLIFNAGMVFGLAIGGWLADPTTNMAWAFGRNGILNFSGNPDGAPFALAFPFALPAIFNFFLLTISLLMAFCGLRETLEGCEENEDTGLRFGSLIILWIRRRFSSRFADYAAVPTNDEDDRMLNQQITAMHSDAAQKKPVMQPLQPKNLWTRDVLCALISFGILPLHNSAFMHIYPVFMSTLPMDKSYQESKLHSHGGLGLRSSSIGLYLSFFGLCGIALQMFVYPRFQARLGTLGTFRVALYMFPITYFLTPFLVLLPEQGVLRWICVGLITWSQIMARTLAIPSTVILLTQSAPSKSALGRIHGAGNAGASLARAVGPALGGWILAKGIEQNMVGMVWWFYLMVVAAMALFWSFTMRNLDDS</sequence>
<evidence type="ECO:0000256" key="4">
    <source>
        <dbReference type="ARBA" id="ARBA00022989"/>
    </source>
</evidence>
<evidence type="ECO:0000313" key="9">
    <source>
        <dbReference type="Proteomes" id="UP000053259"/>
    </source>
</evidence>
<evidence type="ECO:0000256" key="5">
    <source>
        <dbReference type="ARBA" id="ARBA00023136"/>
    </source>
</evidence>
<feature type="transmembrane region" description="Helical" evidence="6">
    <location>
        <begin position="541"/>
        <end position="559"/>
    </location>
</feature>
<feature type="domain" description="Major facilitator superfamily (MFS) profile" evidence="7">
    <location>
        <begin position="60"/>
        <end position="563"/>
    </location>
</feature>
<keyword evidence="3 6" id="KW-0812">Transmembrane</keyword>
<evidence type="ECO:0000259" key="7">
    <source>
        <dbReference type="PROSITE" id="PS50850"/>
    </source>
</evidence>
<evidence type="ECO:0000256" key="6">
    <source>
        <dbReference type="SAM" id="Phobius"/>
    </source>
</evidence>
<dbReference type="GeneID" id="27311290"/>
<comment type="subcellular location">
    <subcellularLocation>
        <location evidence="1">Membrane</location>
        <topology evidence="1">Multi-pass membrane protein</topology>
    </subcellularLocation>
</comment>
<dbReference type="GO" id="GO:0022857">
    <property type="term" value="F:transmembrane transporter activity"/>
    <property type="evidence" value="ECO:0007669"/>
    <property type="project" value="InterPro"/>
</dbReference>
<feature type="transmembrane region" description="Helical" evidence="6">
    <location>
        <begin position="247"/>
        <end position="272"/>
    </location>
</feature>
<feature type="transmembrane region" description="Helical" evidence="6">
    <location>
        <begin position="407"/>
        <end position="429"/>
    </location>
</feature>
<evidence type="ECO:0000256" key="1">
    <source>
        <dbReference type="ARBA" id="ARBA00004141"/>
    </source>
</evidence>
<dbReference type="PANTHER" id="PTHR23504:SF6">
    <property type="entry name" value="MULTIDRUG TRANSPORTER, PUTATIVE (AFU_ORTHOLOGUE AFUA_4G08740)-RELATED"/>
    <property type="match status" value="1"/>
</dbReference>
<name>A0A0D2AHV3_9PEZI</name>
<feature type="transmembrane region" description="Helical" evidence="6">
    <location>
        <begin position="441"/>
        <end position="459"/>
    </location>
</feature>
<dbReference type="InterPro" id="IPR036259">
    <property type="entry name" value="MFS_trans_sf"/>
</dbReference>
<dbReference type="InterPro" id="IPR011701">
    <property type="entry name" value="MFS"/>
</dbReference>
<evidence type="ECO:0000256" key="2">
    <source>
        <dbReference type="ARBA" id="ARBA00022448"/>
    </source>
</evidence>